<gene>
    <name evidence="1" type="ORF">METZ01_LOCUS244054</name>
</gene>
<reference evidence="1" key="1">
    <citation type="submission" date="2018-05" db="EMBL/GenBank/DDBJ databases">
        <authorList>
            <person name="Lanie J.A."/>
            <person name="Ng W.-L."/>
            <person name="Kazmierczak K.M."/>
            <person name="Andrzejewski T.M."/>
            <person name="Davidsen T.M."/>
            <person name="Wayne K.J."/>
            <person name="Tettelin H."/>
            <person name="Glass J.I."/>
            <person name="Rusch D."/>
            <person name="Podicherti R."/>
            <person name="Tsui H.-C.T."/>
            <person name="Winkler M.E."/>
        </authorList>
    </citation>
    <scope>NUCLEOTIDE SEQUENCE</scope>
</reference>
<organism evidence="1">
    <name type="scientific">marine metagenome</name>
    <dbReference type="NCBI Taxonomy" id="408172"/>
    <lineage>
        <taxon>unclassified sequences</taxon>
        <taxon>metagenomes</taxon>
        <taxon>ecological metagenomes</taxon>
    </lineage>
</organism>
<name>A0A382HV91_9ZZZZ</name>
<dbReference type="AlphaFoldDB" id="A0A382HV91"/>
<accession>A0A382HV91</accession>
<dbReference type="EMBL" id="UINC01063499">
    <property type="protein sequence ID" value="SVB91200.1"/>
    <property type="molecule type" value="Genomic_DNA"/>
</dbReference>
<evidence type="ECO:0000313" key="1">
    <source>
        <dbReference type="EMBL" id="SVB91200.1"/>
    </source>
</evidence>
<proteinExistence type="predicted"/>
<sequence length="24" mass="2925">MFICDDKDTNKQTYKQTNMKNTEK</sequence>
<protein>
    <submittedName>
        <fullName evidence="1">Uncharacterized protein</fullName>
    </submittedName>
</protein>